<sequence>MVKATEFTISIGSAVRLRWRESEDGSIIISASRTADTPGGIEKLTLCDKSTWSYAERCGYGSKTITFNALNNPNVVGASDASTTERAGRLRKKIEDCWENVEQTLTANMMSWREPVNFFGTSKFNSTEDLSYQALENLRNNLHQYQTPFHKLNLASFDKIRTRSAKLSNPEFSIPNCRRSLLNTLHPGYGALDKQKRKNICKRYTTIIAQGAALLLLSQNNAGLLLTVGPVLSGTDLDFVSEQLSQGASILELLGEKTIKNSRRYKELVLGLCGYLEGTRDLLREGKIVPKKRRVPHDEPDGPPQRSYSHVSPAIQTTISSEMDMNMLRQLRESGDAREQQSGSLRSVEARGTQDSLSGPESDQLDECRFITAVDTPRAGDLGGTEEGLSSRFPGFASIGKQHEGIVGVSITGEKVVVEESDLPSVCVTDMLMEDRELQEYVDLYRPDEP</sequence>
<feature type="region of interest" description="Disordered" evidence="1">
    <location>
        <begin position="333"/>
        <end position="364"/>
    </location>
</feature>
<gene>
    <name evidence="2" type="ORF">CC78DRAFT_622224</name>
</gene>
<dbReference type="AlphaFoldDB" id="A0A9P4JZL7"/>
<accession>A0A9P4JZL7</accession>
<comment type="caution">
    <text evidence="2">The sequence shown here is derived from an EMBL/GenBank/DDBJ whole genome shotgun (WGS) entry which is preliminary data.</text>
</comment>
<feature type="region of interest" description="Disordered" evidence="1">
    <location>
        <begin position="287"/>
        <end position="313"/>
    </location>
</feature>
<reference evidence="3" key="1">
    <citation type="journal article" date="2020" name="Stud. Mycol.">
        <title>101 Dothideomycetes genomes: A test case for predicting lifestyles and emergence of pathogens.</title>
        <authorList>
            <person name="Haridas S."/>
            <person name="Albert R."/>
            <person name="Binder M."/>
            <person name="Bloem J."/>
            <person name="LaButti K."/>
            <person name="Salamov A."/>
            <person name="Andreopoulos B."/>
            <person name="Baker S."/>
            <person name="Barry K."/>
            <person name="Bills G."/>
            <person name="Bluhm B."/>
            <person name="Cannon C."/>
            <person name="Castanera R."/>
            <person name="Culley D."/>
            <person name="Daum C."/>
            <person name="Ezra D."/>
            <person name="Gonzalez J."/>
            <person name="Henrissat B."/>
            <person name="Kuo A."/>
            <person name="Liang C."/>
            <person name="Lipzen A."/>
            <person name="Lutzoni F."/>
            <person name="Magnuson J."/>
            <person name="Mondo S."/>
            <person name="Nolan M."/>
            <person name="Ohm R."/>
            <person name="Pangilinan J."/>
            <person name="Park H.-J."/>
            <person name="Ramirez L."/>
            <person name="Alfaro M."/>
            <person name="Sun H."/>
            <person name="Tritt A."/>
            <person name="Yoshinaga Y."/>
            <person name="Zwiers L.-H."/>
            <person name="Turgeon B."/>
            <person name="Goodwin S."/>
            <person name="Spatafora J."/>
            <person name="Crous P."/>
            <person name="Grigoriev I."/>
        </authorList>
    </citation>
    <scope>NUCLEOTIDE SEQUENCE [LARGE SCALE GENOMIC DNA]</scope>
    <source>
        <strain evidence="3">CBS 304.66</strain>
    </source>
</reference>
<dbReference type="OrthoDB" id="10476154at2759"/>
<feature type="non-terminal residue" evidence="2">
    <location>
        <position position="450"/>
    </location>
</feature>
<protein>
    <submittedName>
        <fullName evidence="2">Uncharacterized protein</fullName>
    </submittedName>
</protein>
<evidence type="ECO:0000313" key="3">
    <source>
        <dbReference type="Proteomes" id="UP000800093"/>
    </source>
</evidence>
<name>A0A9P4JZL7_9PLEO</name>
<organism evidence="2 3">
    <name type="scientific">Lojkania enalia</name>
    <dbReference type="NCBI Taxonomy" id="147567"/>
    <lineage>
        <taxon>Eukaryota</taxon>
        <taxon>Fungi</taxon>
        <taxon>Dikarya</taxon>
        <taxon>Ascomycota</taxon>
        <taxon>Pezizomycotina</taxon>
        <taxon>Dothideomycetes</taxon>
        <taxon>Pleosporomycetidae</taxon>
        <taxon>Pleosporales</taxon>
        <taxon>Pleosporales incertae sedis</taxon>
        <taxon>Lojkania</taxon>
    </lineage>
</organism>
<evidence type="ECO:0000313" key="2">
    <source>
        <dbReference type="EMBL" id="KAF2257943.1"/>
    </source>
</evidence>
<proteinExistence type="predicted"/>
<keyword evidence="3" id="KW-1185">Reference proteome</keyword>
<evidence type="ECO:0000256" key="1">
    <source>
        <dbReference type="SAM" id="MobiDB-lite"/>
    </source>
</evidence>
<dbReference type="EMBL" id="ML986811">
    <property type="protein sequence ID" value="KAF2257943.1"/>
    <property type="molecule type" value="Genomic_DNA"/>
</dbReference>
<dbReference type="Proteomes" id="UP000800093">
    <property type="component" value="Unassembled WGS sequence"/>
</dbReference>